<comment type="catalytic activity">
    <reaction evidence="15 17 19">
        <text>(6S)-NADHX + ADP = AMP + phosphate + NADH + H(+)</text>
        <dbReference type="Rhea" id="RHEA:32223"/>
        <dbReference type="ChEBI" id="CHEBI:15378"/>
        <dbReference type="ChEBI" id="CHEBI:43474"/>
        <dbReference type="ChEBI" id="CHEBI:57945"/>
        <dbReference type="ChEBI" id="CHEBI:64074"/>
        <dbReference type="ChEBI" id="CHEBI:456215"/>
        <dbReference type="ChEBI" id="CHEBI:456216"/>
        <dbReference type="EC" id="4.2.1.136"/>
    </reaction>
</comment>
<keyword evidence="5 18" id="KW-0479">Metal-binding</keyword>
<feature type="domain" description="YjeF C-terminal" evidence="21">
    <location>
        <begin position="220"/>
        <end position="481"/>
    </location>
</feature>
<feature type="binding site" evidence="17">
    <location>
        <position position="314"/>
    </location>
    <ligand>
        <name>(6S)-NADPHX</name>
        <dbReference type="ChEBI" id="CHEBI:64076"/>
    </ligand>
</feature>
<keyword evidence="6 17" id="KW-0547">Nucleotide-binding</keyword>
<comment type="subunit">
    <text evidence="17">Homotetramer.</text>
</comment>
<comment type="caution">
    <text evidence="23">The sequence shown here is derived from an EMBL/GenBank/DDBJ whole genome shotgun (WGS) entry which is preliminary data.</text>
</comment>
<evidence type="ECO:0000256" key="1">
    <source>
        <dbReference type="ARBA" id="ARBA00000013"/>
    </source>
</evidence>
<organism evidence="23 24">
    <name type="scientific">Deinococcus malanensis</name>
    <dbReference type="NCBI Taxonomy" id="1706855"/>
    <lineage>
        <taxon>Bacteria</taxon>
        <taxon>Thermotogati</taxon>
        <taxon>Deinococcota</taxon>
        <taxon>Deinococci</taxon>
        <taxon>Deinococcales</taxon>
        <taxon>Deinococcaceae</taxon>
        <taxon>Deinococcus</taxon>
    </lineage>
</organism>
<keyword evidence="13" id="KW-0511">Multifunctional enzyme</keyword>
<comment type="similarity">
    <text evidence="17">Belongs to the NnrD/CARKD family.</text>
</comment>
<feature type="binding site" evidence="18">
    <location>
        <begin position="125"/>
        <end position="131"/>
    </location>
    <ligand>
        <name>(6S)-NADPHX</name>
        <dbReference type="ChEBI" id="CHEBI:64076"/>
    </ligand>
</feature>
<keyword evidence="10 17" id="KW-0520">NAD</keyword>
<sequence length="500" mass="51224">MPAYVLTAAQAAAVDRRLESAGLLDLAMEEAGAAVAGEVQQQVPAGRVLLLAGTGANGGDALVAARHLYVQGREVEVLALPARHRLTQLNRRRLQAVGVQCRPLRPAALHRSAQDAAVLVDGLLGTGFAPPLRAPLDELIHIINAAHCPVLSIDIPSGLDAHSAQAAGLSVHAHRTVTLMGWKPALMFGEAAARAGAVTLVALTVPAPWVQEQALAVRPSDREVGAMLPVRRNDAHKGTAGHVWVLGGHPGTVGAASLAGAGALRAGAGLVTVHSTADVPLVMPELMMHRHEAWDAAFRSFGTRRPDAVAVGMGLGPDAARVAREVLAWNIPTVLDADALQPELTGLGHDLCVWTPHPGEAARLLDTSTPELTRHPLDAARTLQERLGGVVVLKGGPSVIAHSGGLSVACGGHPGMASAGMGDTLSGILASLLGQGLVPVQAAVAGVRLHARAGERAGQLHGYGLSATDVASQLGGAWADLTHPQSTPDSDRLSGVPAGC</sequence>
<comment type="function">
    <text evidence="18">Catalyzes the epimerization of the S- and R-forms of NAD(P)HX, a damaged form of NAD(P)H that is a result of enzymatic or heat-dependent hydration. This is a prerequisite for the S-specific NAD(P)H-hydrate dehydratase to allow the repair of both epimers of NAD(P)HX.</text>
</comment>
<name>A0ABQ2F274_9DEIO</name>
<dbReference type="PANTHER" id="PTHR12592">
    <property type="entry name" value="ATP-DEPENDENT (S)-NAD(P)H-HYDRATE DEHYDRATASE FAMILY MEMBER"/>
    <property type="match status" value="1"/>
</dbReference>
<evidence type="ECO:0000256" key="9">
    <source>
        <dbReference type="ARBA" id="ARBA00022958"/>
    </source>
</evidence>
<dbReference type="PROSITE" id="PS51385">
    <property type="entry name" value="YJEF_N"/>
    <property type="match status" value="1"/>
</dbReference>
<evidence type="ECO:0000259" key="22">
    <source>
        <dbReference type="PROSITE" id="PS51385"/>
    </source>
</evidence>
<feature type="binding site" evidence="18">
    <location>
        <begin position="56"/>
        <end position="60"/>
    </location>
    <ligand>
        <name>(6S)-NADPHX</name>
        <dbReference type="ChEBI" id="CHEBI:64076"/>
    </ligand>
</feature>
<feature type="binding site" evidence="17">
    <location>
        <position position="423"/>
    </location>
    <ligand>
        <name>(6S)-NADPHX</name>
        <dbReference type="ChEBI" id="CHEBI:64076"/>
    </ligand>
</feature>
<feature type="binding site" evidence="17">
    <location>
        <position position="357"/>
    </location>
    <ligand>
        <name>(6S)-NADPHX</name>
        <dbReference type="ChEBI" id="CHEBI:64076"/>
    </ligand>
</feature>
<dbReference type="Pfam" id="PF01256">
    <property type="entry name" value="Carb_kinase"/>
    <property type="match status" value="1"/>
</dbReference>
<evidence type="ECO:0000256" key="5">
    <source>
        <dbReference type="ARBA" id="ARBA00022723"/>
    </source>
</evidence>
<dbReference type="PANTHER" id="PTHR12592:SF0">
    <property type="entry name" value="ATP-DEPENDENT (S)-NAD(P)H-HYDRATE DEHYDRATASE"/>
    <property type="match status" value="1"/>
</dbReference>
<dbReference type="HAMAP" id="MF_01965">
    <property type="entry name" value="NADHX_dehydratase"/>
    <property type="match status" value="1"/>
</dbReference>
<comment type="catalytic activity">
    <reaction evidence="16 17 19">
        <text>(6S)-NADPHX + ADP = AMP + phosphate + NADPH + H(+)</text>
        <dbReference type="Rhea" id="RHEA:32235"/>
        <dbReference type="ChEBI" id="CHEBI:15378"/>
        <dbReference type="ChEBI" id="CHEBI:43474"/>
        <dbReference type="ChEBI" id="CHEBI:57783"/>
        <dbReference type="ChEBI" id="CHEBI:64076"/>
        <dbReference type="ChEBI" id="CHEBI:456215"/>
        <dbReference type="ChEBI" id="CHEBI:456216"/>
        <dbReference type="EC" id="4.2.1.136"/>
    </reaction>
</comment>
<reference evidence="24" key="1">
    <citation type="journal article" date="2019" name="Int. J. Syst. Evol. Microbiol.">
        <title>The Global Catalogue of Microorganisms (GCM) 10K type strain sequencing project: providing services to taxonomists for standard genome sequencing and annotation.</title>
        <authorList>
            <consortium name="The Broad Institute Genomics Platform"/>
            <consortium name="The Broad Institute Genome Sequencing Center for Infectious Disease"/>
            <person name="Wu L."/>
            <person name="Ma J."/>
        </authorList>
    </citation>
    <scope>NUCLEOTIDE SEQUENCE [LARGE SCALE GENOMIC DNA]</scope>
    <source>
        <strain evidence="24">JCM 30331</strain>
    </source>
</reference>
<comment type="catalytic activity">
    <reaction evidence="1 18 19">
        <text>(6R)-NADHX = (6S)-NADHX</text>
        <dbReference type="Rhea" id="RHEA:32215"/>
        <dbReference type="ChEBI" id="CHEBI:64074"/>
        <dbReference type="ChEBI" id="CHEBI:64075"/>
        <dbReference type="EC" id="5.1.99.6"/>
    </reaction>
</comment>
<dbReference type="Gene3D" id="3.40.50.10260">
    <property type="entry name" value="YjeF N-terminal domain"/>
    <property type="match status" value="1"/>
</dbReference>
<evidence type="ECO:0000256" key="19">
    <source>
        <dbReference type="PIRNR" id="PIRNR017184"/>
    </source>
</evidence>
<comment type="catalytic activity">
    <reaction evidence="2 18 19">
        <text>(6R)-NADPHX = (6S)-NADPHX</text>
        <dbReference type="Rhea" id="RHEA:32227"/>
        <dbReference type="ChEBI" id="CHEBI:64076"/>
        <dbReference type="ChEBI" id="CHEBI:64077"/>
        <dbReference type="EC" id="5.1.99.6"/>
    </reaction>
</comment>
<keyword evidence="12 17" id="KW-0456">Lyase</keyword>
<evidence type="ECO:0000256" key="10">
    <source>
        <dbReference type="ARBA" id="ARBA00023027"/>
    </source>
</evidence>
<dbReference type="EMBL" id="BMPP01000012">
    <property type="protein sequence ID" value="GGK32929.1"/>
    <property type="molecule type" value="Genomic_DNA"/>
</dbReference>
<feature type="binding site" evidence="18">
    <location>
        <position position="157"/>
    </location>
    <ligand>
        <name>K(+)</name>
        <dbReference type="ChEBI" id="CHEBI:29103"/>
    </ligand>
</feature>
<feature type="binding site" evidence="18">
    <location>
        <position position="154"/>
    </location>
    <ligand>
        <name>(6S)-NADPHX</name>
        <dbReference type="ChEBI" id="CHEBI:64076"/>
    </ligand>
</feature>
<dbReference type="PIRSF" id="PIRSF017184">
    <property type="entry name" value="Nnr"/>
    <property type="match status" value="1"/>
</dbReference>
<dbReference type="Gene3D" id="3.40.1190.20">
    <property type="match status" value="1"/>
</dbReference>
<dbReference type="Pfam" id="PF03853">
    <property type="entry name" value="YjeF_N"/>
    <property type="match status" value="1"/>
</dbReference>
<proteinExistence type="inferred from homology"/>
<dbReference type="Proteomes" id="UP000647587">
    <property type="component" value="Unassembled WGS sequence"/>
</dbReference>
<dbReference type="HAMAP" id="MF_01966">
    <property type="entry name" value="NADHX_epimerase"/>
    <property type="match status" value="1"/>
</dbReference>
<comment type="similarity">
    <text evidence="4 19">In the C-terminal section; belongs to the NnrD/CARKD family.</text>
</comment>
<feature type="domain" description="YjeF N-terminal" evidence="22">
    <location>
        <begin position="11"/>
        <end position="211"/>
    </location>
</feature>
<dbReference type="SUPFAM" id="SSF53613">
    <property type="entry name" value="Ribokinase-like"/>
    <property type="match status" value="1"/>
</dbReference>
<comment type="caution">
    <text evidence="18">Lacks conserved residue(s) required for the propagation of feature annotation.</text>
</comment>
<evidence type="ECO:0000313" key="23">
    <source>
        <dbReference type="EMBL" id="GGK32929.1"/>
    </source>
</evidence>
<evidence type="ECO:0000313" key="24">
    <source>
        <dbReference type="Proteomes" id="UP000647587"/>
    </source>
</evidence>
<dbReference type="RefSeq" id="WP_189010014.1">
    <property type="nucleotide sequence ID" value="NZ_BMPP01000012.1"/>
</dbReference>
<dbReference type="InterPro" id="IPR029056">
    <property type="entry name" value="Ribokinase-like"/>
</dbReference>
<keyword evidence="7 17" id="KW-0067">ATP-binding</keyword>
<evidence type="ECO:0000256" key="14">
    <source>
        <dbReference type="ARBA" id="ARBA00025153"/>
    </source>
</evidence>
<feature type="binding site" evidence="18">
    <location>
        <position position="57"/>
    </location>
    <ligand>
        <name>K(+)</name>
        <dbReference type="ChEBI" id="CHEBI:29103"/>
    </ligand>
</feature>
<evidence type="ECO:0000256" key="12">
    <source>
        <dbReference type="ARBA" id="ARBA00023239"/>
    </source>
</evidence>
<evidence type="ECO:0000256" key="6">
    <source>
        <dbReference type="ARBA" id="ARBA00022741"/>
    </source>
</evidence>
<dbReference type="InterPro" id="IPR036652">
    <property type="entry name" value="YjeF_N_dom_sf"/>
</dbReference>
<evidence type="ECO:0000256" key="11">
    <source>
        <dbReference type="ARBA" id="ARBA00023235"/>
    </source>
</evidence>
<feature type="binding site" evidence="17">
    <location>
        <position position="422"/>
    </location>
    <ligand>
        <name>AMP</name>
        <dbReference type="ChEBI" id="CHEBI:456215"/>
    </ligand>
</feature>
<keyword evidence="11 18" id="KW-0413">Isomerase</keyword>
<evidence type="ECO:0000256" key="16">
    <source>
        <dbReference type="ARBA" id="ARBA00049209"/>
    </source>
</evidence>
<comment type="function">
    <text evidence="17">Catalyzes the dehydration of the S-form of NAD(P)HX at the expense of ADP, which is converted to AMP. Together with NAD(P)HX epimerase, which catalyzes the epimerization of the S- and R-forms, the enzyme allows the repair of both epimers of NAD(P)HX, a damaged form of NAD(P)H that is a result of enzymatic or heat-dependent hydration.</text>
</comment>
<protein>
    <recommendedName>
        <fullName evidence="19">Bifunctional NAD(P)H-hydrate repair enzyme</fullName>
    </recommendedName>
    <alternativeName>
        <fullName evidence="19">Nicotinamide nucleotide repair protein</fullName>
    </alternativeName>
    <domain>
        <recommendedName>
            <fullName evidence="19">ADP-dependent (S)-NAD(P)H-hydrate dehydratase</fullName>
            <ecNumber evidence="19">4.2.1.136</ecNumber>
        </recommendedName>
        <alternativeName>
            <fullName evidence="19">ADP-dependent NAD(P)HX dehydratase</fullName>
        </alternativeName>
    </domain>
    <domain>
        <recommendedName>
            <fullName evidence="19">NAD(P)H-hydrate epimerase</fullName>
            <ecNumber evidence="19">5.1.99.6</ecNumber>
        </recommendedName>
    </domain>
</protein>
<dbReference type="EC" id="4.2.1.136" evidence="19"/>
<feature type="binding site" evidence="17">
    <location>
        <position position="255"/>
    </location>
    <ligand>
        <name>(6S)-NADPHX</name>
        <dbReference type="ChEBI" id="CHEBI:64076"/>
    </ligand>
</feature>
<comment type="similarity">
    <text evidence="18">Belongs to the NnrE/AIBP family.</text>
</comment>
<comment type="similarity">
    <text evidence="3 19">In the N-terminal section; belongs to the NnrE/AIBP family.</text>
</comment>
<comment type="function">
    <text evidence="14 19">Bifunctional enzyme that catalyzes the epimerization of the S- and R-forms of NAD(P)HX and the dehydration of the S-form of NAD(P)HX at the expense of ADP, which is converted to AMP. This allows the repair of both epimers of NAD(P)HX, a damaged form of NAD(P)H that is a result of enzymatic or heat-dependent hydration.</text>
</comment>
<dbReference type="SUPFAM" id="SSF64153">
    <property type="entry name" value="YjeF N-terminal domain-like"/>
    <property type="match status" value="1"/>
</dbReference>
<comment type="cofactor">
    <cofactor evidence="17">
        <name>Mg(2+)</name>
        <dbReference type="ChEBI" id="CHEBI:18420"/>
    </cofactor>
</comment>
<evidence type="ECO:0000256" key="15">
    <source>
        <dbReference type="ARBA" id="ARBA00048238"/>
    </source>
</evidence>
<dbReference type="InterPro" id="IPR017953">
    <property type="entry name" value="Carbohydrate_kinase_pred_CS"/>
</dbReference>
<gene>
    <name evidence="18" type="primary">nnrE</name>
    <name evidence="17" type="synonym">nnrD</name>
    <name evidence="23" type="ORF">GCM10008955_28640</name>
</gene>
<dbReference type="PROSITE" id="PS51383">
    <property type="entry name" value="YJEF_C_3"/>
    <property type="match status" value="1"/>
</dbReference>
<feature type="binding site" evidence="18">
    <location>
        <position position="121"/>
    </location>
    <ligand>
        <name>K(+)</name>
        <dbReference type="ChEBI" id="CHEBI:29103"/>
    </ligand>
</feature>
<dbReference type="InterPro" id="IPR030677">
    <property type="entry name" value="Nnr"/>
</dbReference>
<dbReference type="InterPro" id="IPR004443">
    <property type="entry name" value="YjeF_N_dom"/>
</dbReference>
<accession>A0ABQ2F274</accession>
<dbReference type="EC" id="5.1.99.6" evidence="19"/>
<keyword evidence="9 18" id="KW-0630">Potassium</keyword>
<dbReference type="NCBIfam" id="TIGR00197">
    <property type="entry name" value="yjeF_nterm"/>
    <property type="match status" value="1"/>
</dbReference>
<evidence type="ECO:0000256" key="2">
    <source>
        <dbReference type="ARBA" id="ARBA00000909"/>
    </source>
</evidence>
<feature type="binding site" evidence="17">
    <location>
        <begin position="394"/>
        <end position="398"/>
    </location>
    <ligand>
        <name>AMP</name>
        <dbReference type="ChEBI" id="CHEBI:456215"/>
    </ligand>
</feature>
<evidence type="ECO:0000256" key="20">
    <source>
        <dbReference type="SAM" id="MobiDB-lite"/>
    </source>
</evidence>
<evidence type="ECO:0000256" key="7">
    <source>
        <dbReference type="ARBA" id="ARBA00022840"/>
    </source>
</evidence>
<dbReference type="InterPro" id="IPR000631">
    <property type="entry name" value="CARKD"/>
</dbReference>
<dbReference type="NCBIfam" id="TIGR00196">
    <property type="entry name" value="yjeF_cterm"/>
    <property type="match status" value="1"/>
</dbReference>
<evidence type="ECO:0000256" key="17">
    <source>
        <dbReference type="HAMAP-Rule" id="MF_01965"/>
    </source>
</evidence>
<evidence type="ECO:0000259" key="21">
    <source>
        <dbReference type="PROSITE" id="PS51383"/>
    </source>
</evidence>
<keyword evidence="24" id="KW-1185">Reference proteome</keyword>
<dbReference type="PROSITE" id="PS01050">
    <property type="entry name" value="YJEF_C_2"/>
    <property type="match status" value="1"/>
</dbReference>
<feature type="region of interest" description="Disordered" evidence="20">
    <location>
        <begin position="479"/>
        <end position="500"/>
    </location>
</feature>
<comment type="cofactor">
    <cofactor evidence="18 19">
        <name>K(+)</name>
        <dbReference type="ChEBI" id="CHEBI:29103"/>
    </cofactor>
    <text evidence="18 19">Binds 1 potassium ion per subunit.</text>
</comment>
<dbReference type="CDD" id="cd01171">
    <property type="entry name" value="YXKO-related"/>
    <property type="match status" value="1"/>
</dbReference>
<evidence type="ECO:0000256" key="3">
    <source>
        <dbReference type="ARBA" id="ARBA00006001"/>
    </source>
</evidence>
<evidence type="ECO:0000256" key="18">
    <source>
        <dbReference type="HAMAP-Rule" id="MF_01966"/>
    </source>
</evidence>
<evidence type="ECO:0000256" key="13">
    <source>
        <dbReference type="ARBA" id="ARBA00023268"/>
    </source>
</evidence>
<evidence type="ECO:0000256" key="4">
    <source>
        <dbReference type="ARBA" id="ARBA00009524"/>
    </source>
</evidence>
<keyword evidence="8 17" id="KW-0521">NADP</keyword>
<evidence type="ECO:0000256" key="8">
    <source>
        <dbReference type="ARBA" id="ARBA00022857"/>
    </source>
</evidence>